<evidence type="ECO:0000313" key="2">
    <source>
        <dbReference type="EMBL" id="KAG5668910.1"/>
    </source>
</evidence>
<evidence type="ECO:0000256" key="1">
    <source>
        <dbReference type="SAM" id="SignalP"/>
    </source>
</evidence>
<protein>
    <submittedName>
        <fullName evidence="2">Uncharacterized protein</fullName>
    </submittedName>
</protein>
<keyword evidence="1" id="KW-0732">Signal</keyword>
<comment type="caution">
    <text evidence="2">The sequence shown here is derived from an EMBL/GenBank/DDBJ whole genome shotgun (WGS) entry which is preliminary data.</text>
</comment>
<dbReference type="Proteomes" id="UP001107558">
    <property type="component" value="Chromosome 4"/>
</dbReference>
<dbReference type="AlphaFoldDB" id="A0A9J6BHH7"/>
<reference evidence="2" key="1">
    <citation type="submission" date="2021-03" db="EMBL/GenBank/DDBJ databases">
        <title>Chromosome level genome of the anhydrobiotic midge Polypedilum vanderplanki.</title>
        <authorList>
            <person name="Yoshida Y."/>
            <person name="Kikawada T."/>
            <person name="Gusev O."/>
        </authorList>
    </citation>
    <scope>NUCLEOTIDE SEQUENCE</scope>
    <source>
        <strain evidence="2">NIAS01</strain>
        <tissue evidence="2">Whole body or cell culture</tissue>
    </source>
</reference>
<name>A0A9J6BHH7_POLVA</name>
<dbReference type="EMBL" id="JADBJN010000004">
    <property type="protein sequence ID" value="KAG5668910.1"/>
    <property type="molecule type" value="Genomic_DNA"/>
</dbReference>
<accession>A0A9J6BHH7</accession>
<feature type="chain" id="PRO_5039920283" evidence="1">
    <location>
        <begin position="20"/>
        <end position="263"/>
    </location>
</feature>
<proteinExistence type="predicted"/>
<feature type="signal peptide" evidence="1">
    <location>
        <begin position="1"/>
        <end position="19"/>
    </location>
</feature>
<gene>
    <name evidence="2" type="ORF">PVAND_016823</name>
</gene>
<sequence length="263" mass="30569">MLHLFIIFSFSTFINFASSQTFDQKYHKDFTQQLQLAYIVPLDAYGKGIPEYAYKGFVHIASKRSYPSYYEIYCPTPVSYNFNLHNYFNALNQKLNDINDKFGKVWKESDDEIQQNEEKHDDSTYISSVKEQIKNFEKNFNPNFNNQSNVFQCEGYTCPSGTSQCRVSISSIQPQNLMVRHNIFCMSTDDDVIDEFEKVEANPNKGSVVNISKTFSPQGMQAMGEEVEKTLKEAQVARENKIKEMQDNMKKIFAKKQFSPWDL</sequence>
<organism evidence="2 3">
    <name type="scientific">Polypedilum vanderplanki</name>
    <name type="common">Sleeping chironomid midge</name>
    <dbReference type="NCBI Taxonomy" id="319348"/>
    <lineage>
        <taxon>Eukaryota</taxon>
        <taxon>Metazoa</taxon>
        <taxon>Ecdysozoa</taxon>
        <taxon>Arthropoda</taxon>
        <taxon>Hexapoda</taxon>
        <taxon>Insecta</taxon>
        <taxon>Pterygota</taxon>
        <taxon>Neoptera</taxon>
        <taxon>Endopterygota</taxon>
        <taxon>Diptera</taxon>
        <taxon>Nematocera</taxon>
        <taxon>Chironomoidea</taxon>
        <taxon>Chironomidae</taxon>
        <taxon>Chironominae</taxon>
        <taxon>Polypedilum</taxon>
        <taxon>Polypedilum</taxon>
    </lineage>
</organism>
<keyword evidence="3" id="KW-1185">Reference proteome</keyword>
<evidence type="ECO:0000313" key="3">
    <source>
        <dbReference type="Proteomes" id="UP001107558"/>
    </source>
</evidence>